<sequence length="134" mass="15141">MDKQFLSARWIVNKENTRPGQNYPFNDHTEPGLLNQSGKLLVLRIFRLAVNYEWVVGSAAAAAAMENVDCGGASKHVPVSTWSRRQRKKPVAVVRRGRRIQLRRLRVSQSQLGGGATGMNGRRRYGNYNTPRLH</sequence>
<dbReference type="HOGENOM" id="CLU_1898893_0_0_1"/>
<evidence type="ECO:0000313" key="2">
    <source>
        <dbReference type="EMBL" id="EFA00206.1"/>
    </source>
</evidence>
<organism evidence="2 3">
    <name type="scientific">Tribolium castaneum</name>
    <name type="common">Red flour beetle</name>
    <dbReference type="NCBI Taxonomy" id="7070"/>
    <lineage>
        <taxon>Eukaryota</taxon>
        <taxon>Metazoa</taxon>
        <taxon>Ecdysozoa</taxon>
        <taxon>Arthropoda</taxon>
        <taxon>Hexapoda</taxon>
        <taxon>Insecta</taxon>
        <taxon>Pterygota</taxon>
        <taxon>Neoptera</taxon>
        <taxon>Endopterygota</taxon>
        <taxon>Coleoptera</taxon>
        <taxon>Polyphaga</taxon>
        <taxon>Cucujiformia</taxon>
        <taxon>Tenebrionidae</taxon>
        <taxon>Tenebrionidae incertae sedis</taxon>
        <taxon>Tribolium</taxon>
    </lineage>
</organism>
<keyword evidence="3" id="KW-1185">Reference proteome</keyword>
<proteinExistence type="predicted"/>
<protein>
    <submittedName>
        <fullName evidence="2">Uncharacterized protein</fullName>
    </submittedName>
</protein>
<reference evidence="2 3" key="1">
    <citation type="journal article" date="2008" name="Nature">
        <title>The genome of the model beetle and pest Tribolium castaneum.</title>
        <authorList>
            <consortium name="Tribolium Genome Sequencing Consortium"/>
            <person name="Richards S."/>
            <person name="Gibbs R.A."/>
            <person name="Weinstock G.M."/>
            <person name="Brown S.J."/>
            <person name="Denell R."/>
            <person name="Beeman R.W."/>
            <person name="Gibbs R."/>
            <person name="Beeman R.W."/>
            <person name="Brown S.J."/>
            <person name="Bucher G."/>
            <person name="Friedrich M."/>
            <person name="Grimmelikhuijzen C.J."/>
            <person name="Klingler M."/>
            <person name="Lorenzen M."/>
            <person name="Richards S."/>
            <person name="Roth S."/>
            <person name="Schroder R."/>
            <person name="Tautz D."/>
            <person name="Zdobnov E.M."/>
            <person name="Muzny D."/>
            <person name="Gibbs R.A."/>
            <person name="Weinstock G.M."/>
            <person name="Attaway T."/>
            <person name="Bell S."/>
            <person name="Buhay C.J."/>
            <person name="Chandrabose M.N."/>
            <person name="Chavez D."/>
            <person name="Clerk-Blankenburg K.P."/>
            <person name="Cree A."/>
            <person name="Dao M."/>
            <person name="Davis C."/>
            <person name="Chacko J."/>
            <person name="Dinh H."/>
            <person name="Dugan-Rocha S."/>
            <person name="Fowler G."/>
            <person name="Garner T.T."/>
            <person name="Garnes J."/>
            <person name="Gnirke A."/>
            <person name="Hawes A."/>
            <person name="Hernandez J."/>
            <person name="Hines S."/>
            <person name="Holder M."/>
            <person name="Hume J."/>
            <person name="Jhangiani S.N."/>
            <person name="Joshi V."/>
            <person name="Khan Z.M."/>
            <person name="Jackson L."/>
            <person name="Kovar C."/>
            <person name="Kowis A."/>
            <person name="Lee S."/>
            <person name="Lewis L.R."/>
            <person name="Margolis J."/>
            <person name="Morgan M."/>
            <person name="Nazareth L.V."/>
            <person name="Nguyen N."/>
            <person name="Okwuonu G."/>
            <person name="Parker D."/>
            <person name="Richards S."/>
            <person name="Ruiz S.J."/>
            <person name="Santibanez J."/>
            <person name="Savard J."/>
            <person name="Scherer S.E."/>
            <person name="Schneider B."/>
            <person name="Sodergren E."/>
            <person name="Tautz D."/>
            <person name="Vattahil S."/>
            <person name="Villasana D."/>
            <person name="White C.S."/>
            <person name="Wright R."/>
            <person name="Park Y."/>
            <person name="Beeman R.W."/>
            <person name="Lord J."/>
            <person name="Oppert B."/>
            <person name="Lorenzen M."/>
            <person name="Brown S."/>
            <person name="Wang L."/>
            <person name="Savard J."/>
            <person name="Tautz D."/>
            <person name="Richards S."/>
            <person name="Weinstock G."/>
            <person name="Gibbs R.A."/>
            <person name="Liu Y."/>
            <person name="Worley K."/>
            <person name="Weinstock G."/>
            <person name="Elsik C.G."/>
            <person name="Reese J.T."/>
            <person name="Elhaik E."/>
            <person name="Landan G."/>
            <person name="Graur D."/>
            <person name="Arensburger P."/>
            <person name="Atkinson P."/>
            <person name="Beeman R.W."/>
            <person name="Beidler J."/>
            <person name="Brown S.J."/>
            <person name="Demuth J.P."/>
            <person name="Drury D.W."/>
            <person name="Du Y.Z."/>
            <person name="Fujiwara H."/>
            <person name="Lorenzen M."/>
            <person name="Maselli V."/>
            <person name="Osanai M."/>
            <person name="Park Y."/>
            <person name="Robertson H.M."/>
            <person name="Tu Z."/>
            <person name="Wang J.J."/>
            <person name="Wang S."/>
            <person name="Richards S."/>
            <person name="Song H."/>
            <person name="Zhang L."/>
            <person name="Sodergren E."/>
            <person name="Werner D."/>
            <person name="Stanke M."/>
            <person name="Morgenstern B."/>
            <person name="Solovyev V."/>
            <person name="Kosarev P."/>
            <person name="Brown G."/>
            <person name="Chen H.C."/>
            <person name="Ermolaeva O."/>
            <person name="Hlavina W."/>
            <person name="Kapustin Y."/>
            <person name="Kiryutin B."/>
            <person name="Kitts P."/>
            <person name="Maglott D."/>
            <person name="Pruitt K."/>
            <person name="Sapojnikov V."/>
            <person name="Souvorov A."/>
            <person name="Mackey A.J."/>
            <person name="Waterhouse R.M."/>
            <person name="Wyder S."/>
            <person name="Zdobnov E.M."/>
            <person name="Zdobnov E.M."/>
            <person name="Wyder S."/>
            <person name="Kriventseva E.V."/>
            <person name="Kadowaki T."/>
            <person name="Bork P."/>
            <person name="Aranda M."/>
            <person name="Bao R."/>
            <person name="Beermann A."/>
            <person name="Berns N."/>
            <person name="Bolognesi R."/>
            <person name="Bonneton F."/>
            <person name="Bopp D."/>
            <person name="Brown S.J."/>
            <person name="Bucher G."/>
            <person name="Butts T."/>
            <person name="Chaumot A."/>
            <person name="Denell R.E."/>
            <person name="Ferrier D.E."/>
            <person name="Friedrich M."/>
            <person name="Gordon C.M."/>
            <person name="Jindra M."/>
            <person name="Klingler M."/>
            <person name="Lan Q."/>
            <person name="Lattorff H.M."/>
            <person name="Laudet V."/>
            <person name="von Levetsow C."/>
            <person name="Liu Z."/>
            <person name="Lutz R."/>
            <person name="Lynch J.A."/>
            <person name="da Fonseca R.N."/>
            <person name="Posnien N."/>
            <person name="Reuter R."/>
            <person name="Roth S."/>
            <person name="Savard J."/>
            <person name="Schinko J.B."/>
            <person name="Schmitt C."/>
            <person name="Schoppmeier M."/>
            <person name="Schroder R."/>
            <person name="Shippy T.D."/>
            <person name="Simonnet F."/>
            <person name="Marques-Souza H."/>
            <person name="Tautz D."/>
            <person name="Tomoyasu Y."/>
            <person name="Trauner J."/>
            <person name="Van der Zee M."/>
            <person name="Vervoort M."/>
            <person name="Wittkopp N."/>
            <person name="Wimmer E.A."/>
            <person name="Yang X."/>
            <person name="Jones A.K."/>
            <person name="Sattelle D.B."/>
            <person name="Ebert P.R."/>
            <person name="Nelson D."/>
            <person name="Scott J.G."/>
            <person name="Beeman R.W."/>
            <person name="Muthukrishnan S."/>
            <person name="Kramer K.J."/>
            <person name="Arakane Y."/>
            <person name="Beeman R.W."/>
            <person name="Zhu Q."/>
            <person name="Hogenkamp D."/>
            <person name="Dixit R."/>
            <person name="Oppert B."/>
            <person name="Jiang H."/>
            <person name="Zou Z."/>
            <person name="Marshall J."/>
            <person name="Elpidina E."/>
            <person name="Vinokurov K."/>
            <person name="Oppert C."/>
            <person name="Zou Z."/>
            <person name="Evans J."/>
            <person name="Lu Z."/>
            <person name="Zhao P."/>
            <person name="Sumathipala N."/>
            <person name="Altincicek B."/>
            <person name="Vilcinskas A."/>
            <person name="Williams M."/>
            <person name="Hultmark D."/>
            <person name="Hetru C."/>
            <person name="Jiang H."/>
            <person name="Grimmelikhuijzen C.J."/>
            <person name="Hauser F."/>
            <person name="Cazzamali G."/>
            <person name="Williamson M."/>
            <person name="Park Y."/>
            <person name="Li B."/>
            <person name="Tanaka Y."/>
            <person name="Predel R."/>
            <person name="Neupert S."/>
            <person name="Schachtner J."/>
            <person name="Verleyen P."/>
            <person name="Raible F."/>
            <person name="Bork P."/>
            <person name="Friedrich M."/>
            <person name="Walden K.K."/>
            <person name="Robertson H.M."/>
            <person name="Angeli S."/>
            <person name="Foret S."/>
            <person name="Bucher G."/>
            <person name="Schuetz S."/>
            <person name="Maleszka R."/>
            <person name="Wimmer E.A."/>
            <person name="Beeman R.W."/>
            <person name="Lorenzen M."/>
            <person name="Tomoyasu Y."/>
            <person name="Miller S.C."/>
            <person name="Grossmann D."/>
            <person name="Bucher G."/>
        </authorList>
    </citation>
    <scope>NUCLEOTIDE SEQUENCE [LARGE SCALE GENOMIC DNA]</scope>
    <source>
        <strain evidence="2 3">Georgia GA2</strain>
    </source>
</reference>
<reference evidence="2 3" key="2">
    <citation type="journal article" date="2010" name="Nucleic Acids Res.">
        <title>BeetleBase in 2010: revisions to provide comprehensive genomic information for Tribolium castaneum.</title>
        <authorList>
            <person name="Kim H.S."/>
            <person name="Murphy T."/>
            <person name="Xia J."/>
            <person name="Caragea D."/>
            <person name="Park Y."/>
            <person name="Beeman R.W."/>
            <person name="Lorenzen M.D."/>
            <person name="Butcher S."/>
            <person name="Manak J.R."/>
            <person name="Brown S.J."/>
        </authorList>
    </citation>
    <scope>GENOME REANNOTATION</scope>
    <source>
        <strain evidence="2 3">Georgia GA2</strain>
    </source>
</reference>
<accession>D6WG47</accession>
<evidence type="ECO:0000256" key="1">
    <source>
        <dbReference type="SAM" id="MobiDB-lite"/>
    </source>
</evidence>
<dbReference type="AlphaFoldDB" id="D6WG47"/>
<dbReference type="InParanoid" id="D6WG47"/>
<feature type="region of interest" description="Disordered" evidence="1">
    <location>
        <begin position="111"/>
        <end position="134"/>
    </location>
</feature>
<dbReference type="Proteomes" id="UP000007266">
    <property type="component" value="Linkage group 3"/>
</dbReference>
<dbReference type="EMBL" id="KQ971319">
    <property type="protein sequence ID" value="EFA00206.1"/>
    <property type="molecule type" value="Genomic_DNA"/>
</dbReference>
<gene>
    <name evidence="2" type="primary">GLEAN_03031</name>
    <name evidence="2" type="ORF">TcasGA2_TC003031</name>
</gene>
<evidence type="ECO:0000313" key="3">
    <source>
        <dbReference type="Proteomes" id="UP000007266"/>
    </source>
</evidence>
<name>D6WG47_TRICA</name>